<dbReference type="AlphaFoldDB" id="A0A517ZYY7"/>
<dbReference type="InterPro" id="IPR019546">
    <property type="entry name" value="TAT_signal_bac_arc"/>
</dbReference>
<evidence type="ECO:0000313" key="3">
    <source>
        <dbReference type="Proteomes" id="UP000319383"/>
    </source>
</evidence>
<dbReference type="PANTHER" id="PTHR12110">
    <property type="entry name" value="HYDROXYPYRUVATE ISOMERASE"/>
    <property type="match status" value="1"/>
</dbReference>
<name>A0A517ZYY7_9PLAN</name>
<gene>
    <name evidence="2" type="primary">nfo_2</name>
    <name evidence="2" type="ORF">Mal52_61960</name>
</gene>
<keyword evidence="3" id="KW-1185">Reference proteome</keyword>
<dbReference type="InterPro" id="IPR036237">
    <property type="entry name" value="Xyl_isomerase-like_sf"/>
</dbReference>
<dbReference type="PROSITE" id="PS51318">
    <property type="entry name" value="TAT"/>
    <property type="match status" value="1"/>
</dbReference>
<organism evidence="2 3">
    <name type="scientific">Symmachiella dynata</name>
    <dbReference type="NCBI Taxonomy" id="2527995"/>
    <lineage>
        <taxon>Bacteria</taxon>
        <taxon>Pseudomonadati</taxon>
        <taxon>Planctomycetota</taxon>
        <taxon>Planctomycetia</taxon>
        <taxon>Planctomycetales</taxon>
        <taxon>Planctomycetaceae</taxon>
        <taxon>Symmachiella</taxon>
    </lineage>
</organism>
<proteinExistence type="predicted"/>
<keyword evidence="2" id="KW-0540">Nuclease</keyword>
<protein>
    <submittedName>
        <fullName evidence="2">Endonuclease 4</fullName>
        <ecNumber evidence="2">3.1.21.2</ecNumber>
    </submittedName>
</protein>
<dbReference type="EMBL" id="CP036276">
    <property type="protein sequence ID" value="QDU47661.1"/>
    <property type="molecule type" value="Genomic_DNA"/>
</dbReference>
<sequence>MTVTPQPHDTHSDRRHFLKQSLALAAAGAGGAVLAPEAVAAKPIVRTGKPYMKLSLAAYSYRKYLDFKNPTMTMPDFITEAASLNLDGCELTSYWFANYPGEIDTAYLLSLKEQAFRLGLDISGTAINNNFCLPEGDARQKSLEHTRRWIDYAAIIGAPVIRIFAGYVPQGETMETALERCVAGVNESLDYAAQKGVVLAIENHGGITAEADGLLAICERVQDSPWFGVNFDSGNFHTADPYGDLAKIAPYAVNAQIKVDMKPADRPQEPADLDRIIKILDDAGYRGYVVLEYEGKGEPKTEIPKYIDQLRKAIGR</sequence>
<dbReference type="PANTHER" id="PTHR12110:SF53">
    <property type="entry name" value="BLR5974 PROTEIN"/>
    <property type="match status" value="1"/>
</dbReference>
<dbReference type="RefSeq" id="WP_145380449.1">
    <property type="nucleotide sequence ID" value="NZ_CP036276.1"/>
</dbReference>
<dbReference type="GO" id="GO:0008833">
    <property type="term" value="F:deoxyribonuclease IV (phage-T4-induced) activity"/>
    <property type="evidence" value="ECO:0007669"/>
    <property type="project" value="UniProtKB-EC"/>
</dbReference>
<dbReference type="KEGG" id="sdyn:Mal52_61960"/>
<dbReference type="Pfam" id="PF01261">
    <property type="entry name" value="AP_endonuc_2"/>
    <property type="match status" value="1"/>
</dbReference>
<dbReference type="InterPro" id="IPR050312">
    <property type="entry name" value="IolE/XylAMocC-like"/>
</dbReference>
<dbReference type="Gene3D" id="3.20.20.150">
    <property type="entry name" value="Divalent-metal-dependent TIM barrel enzymes"/>
    <property type="match status" value="1"/>
</dbReference>
<evidence type="ECO:0000313" key="2">
    <source>
        <dbReference type="EMBL" id="QDU47661.1"/>
    </source>
</evidence>
<dbReference type="EC" id="3.1.21.2" evidence="2"/>
<feature type="domain" description="Xylose isomerase-like TIM barrel" evidence="1">
    <location>
        <begin position="79"/>
        <end position="312"/>
    </location>
</feature>
<evidence type="ECO:0000259" key="1">
    <source>
        <dbReference type="Pfam" id="PF01261"/>
    </source>
</evidence>
<dbReference type="NCBIfam" id="TIGR01409">
    <property type="entry name" value="TAT_signal_seq"/>
    <property type="match status" value="1"/>
</dbReference>
<keyword evidence="2" id="KW-0378">Hydrolase</keyword>
<keyword evidence="2" id="KW-0255">Endonuclease</keyword>
<dbReference type="InterPro" id="IPR006311">
    <property type="entry name" value="TAT_signal"/>
</dbReference>
<dbReference type="InterPro" id="IPR013022">
    <property type="entry name" value="Xyl_isomerase-like_TIM-brl"/>
</dbReference>
<reference evidence="2 3" key="1">
    <citation type="submission" date="2019-02" db="EMBL/GenBank/DDBJ databases">
        <title>Deep-cultivation of Planctomycetes and their phenomic and genomic characterization uncovers novel biology.</title>
        <authorList>
            <person name="Wiegand S."/>
            <person name="Jogler M."/>
            <person name="Boedeker C."/>
            <person name="Pinto D."/>
            <person name="Vollmers J."/>
            <person name="Rivas-Marin E."/>
            <person name="Kohn T."/>
            <person name="Peeters S.H."/>
            <person name="Heuer A."/>
            <person name="Rast P."/>
            <person name="Oberbeckmann S."/>
            <person name="Bunk B."/>
            <person name="Jeske O."/>
            <person name="Meyerdierks A."/>
            <person name="Storesund J.E."/>
            <person name="Kallscheuer N."/>
            <person name="Luecker S."/>
            <person name="Lage O.M."/>
            <person name="Pohl T."/>
            <person name="Merkel B.J."/>
            <person name="Hornburger P."/>
            <person name="Mueller R.-W."/>
            <person name="Bruemmer F."/>
            <person name="Labrenz M."/>
            <person name="Spormann A.M."/>
            <person name="Op den Camp H."/>
            <person name="Overmann J."/>
            <person name="Amann R."/>
            <person name="Jetten M.S.M."/>
            <person name="Mascher T."/>
            <person name="Medema M.H."/>
            <person name="Devos D.P."/>
            <person name="Kaster A.-K."/>
            <person name="Ovreas L."/>
            <person name="Rohde M."/>
            <person name="Galperin M.Y."/>
            <person name="Jogler C."/>
        </authorList>
    </citation>
    <scope>NUCLEOTIDE SEQUENCE [LARGE SCALE GENOMIC DNA]</scope>
    <source>
        <strain evidence="2 3">Mal52</strain>
    </source>
</reference>
<dbReference type="Proteomes" id="UP000319383">
    <property type="component" value="Chromosome"/>
</dbReference>
<dbReference type="SUPFAM" id="SSF51658">
    <property type="entry name" value="Xylose isomerase-like"/>
    <property type="match status" value="1"/>
</dbReference>
<accession>A0A517ZYY7</accession>